<keyword evidence="4" id="KW-1185">Reference proteome</keyword>
<organism evidence="3 4">
    <name type="scientific">Ascosphaera apis ARSEF 7405</name>
    <dbReference type="NCBI Taxonomy" id="392613"/>
    <lineage>
        <taxon>Eukaryota</taxon>
        <taxon>Fungi</taxon>
        <taxon>Dikarya</taxon>
        <taxon>Ascomycota</taxon>
        <taxon>Pezizomycotina</taxon>
        <taxon>Eurotiomycetes</taxon>
        <taxon>Eurotiomycetidae</taxon>
        <taxon>Onygenales</taxon>
        <taxon>Ascosphaeraceae</taxon>
        <taxon>Ascosphaera</taxon>
    </lineage>
</organism>
<protein>
    <submittedName>
        <fullName evidence="3">YCII-related protein</fullName>
    </submittedName>
</protein>
<dbReference type="Pfam" id="PF03795">
    <property type="entry name" value="YCII"/>
    <property type="match status" value="1"/>
</dbReference>
<reference evidence="3 4" key="1">
    <citation type="journal article" date="2016" name="Genome Biol. Evol.">
        <title>Divergent and convergent evolution of fungal pathogenicity.</title>
        <authorList>
            <person name="Shang Y."/>
            <person name="Xiao G."/>
            <person name="Zheng P."/>
            <person name="Cen K."/>
            <person name="Zhan S."/>
            <person name="Wang C."/>
        </authorList>
    </citation>
    <scope>NUCLEOTIDE SEQUENCE [LARGE SCALE GENOMIC DNA]</scope>
    <source>
        <strain evidence="3 4">ARSEF 7405</strain>
    </source>
</reference>
<evidence type="ECO:0000313" key="3">
    <source>
        <dbReference type="EMBL" id="KZZ86989.1"/>
    </source>
</evidence>
<name>A0A167V3E5_9EURO</name>
<proteinExistence type="predicted"/>
<dbReference type="InterPro" id="IPR005545">
    <property type="entry name" value="YCII"/>
</dbReference>
<evidence type="ECO:0000259" key="2">
    <source>
        <dbReference type="Pfam" id="PF03795"/>
    </source>
</evidence>
<dbReference type="AlphaFoldDB" id="A0A167V3E5"/>
<dbReference type="SUPFAM" id="SSF54909">
    <property type="entry name" value="Dimeric alpha+beta barrel"/>
    <property type="match status" value="2"/>
</dbReference>
<evidence type="ECO:0000256" key="1">
    <source>
        <dbReference type="SAM" id="MobiDB-lite"/>
    </source>
</evidence>
<sequence>MRFALLVRASRESESCITPLTADTDKLLRYATELTNAGALLDAQGLQPTKQAIRVIMSREQGDGDPQRGPRQSTSGGKESLEESVTTRKKKVEVLGGPFPAEETISAWWIIDVPSAEDAVKWAERSPFPLVGQVATVEIRQLFAPTDIQTKKHPTLEETAGSEAIQKLFRG</sequence>
<dbReference type="Gene3D" id="3.30.70.1060">
    <property type="entry name" value="Dimeric alpha+beta barrel"/>
    <property type="match status" value="1"/>
</dbReference>
<dbReference type="PANTHER" id="PTHR35174">
    <property type="entry name" value="BLL7171 PROTEIN-RELATED"/>
    <property type="match status" value="1"/>
</dbReference>
<dbReference type="InterPro" id="IPR011008">
    <property type="entry name" value="Dimeric_a/b-barrel"/>
</dbReference>
<gene>
    <name evidence="3" type="ORF">AAP_06024</name>
</gene>
<dbReference type="PANTHER" id="PTHR35174:SF3">
    <property type="entry name" value="BLL7171 PROTEIN"/>
    <property type="match status" value="1"/>
</dbReference>
<dbReference type="OrthoDB" id="3933054at2759"/>
<dbReference type="Proteomes" id="UP000242877">
    <property type="component" value="Unassembled WGS sequence"/>
</dbReference>
<dbReference type="EMBL" id="AZGZ01000041">
    <property type="protein sequence ID" value="KZZ86989.1"/>
    <property type="molecule type" value="Genomic_DNA"/>
</dbReference>
<accession>A0A167V3E5</accession>
<comment type="caution">
    <text evidence="3">The sequence shown here is derived from an EMBL/GenBank/DDBJ whole genome shotgun (WGS) entry which is preliminary data.</text>
</comment>
<feature type="domain" description="YCII-related" evidence="2">
    <location>
        <begin position="1"/>
        <end position="141"/>
    </location>
</feature>
<feature type="region of interest" description="Disordered" evidence="1">
    <location>
        <begin position="59"/>
        <end position="89"/>
    </location>
</feature>
<evidence type="ECO:0000313" key="4">
    <source>
        <dbReference type="Proteomes" id="UP000242877"/>
    </source>
</evidence>
<dbReference type="VEuPathDB" id="FungiDB:AAP_06024"/>